<feature type="transmembrane region" description="Helical" evidence="1">
    <location>
        <begin position="98"/>
        <end position="120"/>
    </location>
</feature>
<accession>A0A5R9IVT6</accession>
<feature type="transmembrane region" description="Helical" evidence="1">
    <location>
        <begin position="67"/>
        <end position="86"/>
    </location>
</feature>
<protein>
    <submittedName>
        <fullName evidence="2">DUF2919 domain-containing protein</fullName>
    </submittedName>
</protein>
<proteinExistence type="predicted"/>
<reference evidence="2 3" key="1">
    <citation type="submission" date="2019-05" db="EMBL/GenBank/DDBJ databases">
        <title>Genome sequences of Thalassotalea litorea 1K03283.</title>
        <authorList>
            <person name="Zhang D."/>
        </authorList>
    </citation>
    <scope>NUCLEOTIDE SEQUENCE [LARGE SCALE GENOMIC DNA]</scope>
    <source>
        <strain evidence="2 3">MCCC 1K03283</strain>
    </source>
</reference>
<keyword evidence="1" id="KW-0472">Membrane</keyword>
<dbReference type="EMBL" id="VCBC01000002">
    <property type="protein sequence ID" value="TLU67491.1"/>
    <property type="molecule type" value="Genomic_DNA"/>
</dbReference>
<dbReference type="Pfam" id="PF11143">
    <property type="entry name" value="DUF2919"/>
    <property type="match status" value="1"/>
</dbReference>
<evidence type="ECO:0000256" key="1">
    <source>
        <dbReference type="SAM" id="Phobius"/>
    </source>
</evidence>
<dbReference type="OrthoDB" id="6225352at2"/>
<dbReference type="Proteomes" id="UP000307790">
    <property type="component" value="Unassembled WGS sequence"/>
</dbReference>
<dbReference type="RefSeq" id="WP_138318094.1">
    <property type="nucleotide sequence ID" value="NZ_VCBC01000002.1"/>
</dbReference>
<sequence length="175" mass="20735">MDKKVVHPYAKYSLKDFDRNQCLKLSWWFYLVMIYLNRAYLVGLLSVVNMRDKLQFIQMIYPQPETFYVALVVSIPSLLFVYVVFFRKPDASRLVHYLWPNMIWLAFVILVIEALLFSVYSIIWQGNISAEVYLQWFIALIVIACGMWLPRVRLNLAEFPEQVEEKSGRSKKPPN</sequence>
<name>A0A5R9IVT6_9GAMM</name>
<evidence type="ECO:0000313" key="2">
    <source>
        <dbReference type="EMBL" id="TLU67491.1"/>
    </source>
</evidence>
<keyword evidence="3" id="KW-1185">Reference proteome</keyword>
<feature type="transmembrane region" description="Helical" evidence="1">
    <location>
        <begin position="132"/>
        <end position="149"/>
    </location>
</feature>
<comment type="caution">
    <text evidence="2">The sequence shown here is derived from an EMBL/GenBank/DDBJ whole genome shotgun (WGS) entry which is preliminary data.</text>
</comment>
<feature type="transmembrane region" description="Helical" evidence="1">
    <location>
        <begin position="27"/>
        <end position="47"/>
    </location>
</feature>
<organism evidence="2 3">
    <name type="scientific">Thalassotalea litorea</name>
    <dbReference type="NCBI Taxonomy" id="2020715"/>
    <lineage>
        <taxon>Bacteria</taxon>
        <taxon>Pseudomonadati</taxon>
        <taxon>Pseudomonadota</taxon>
        <taxon>Gammaproteobacteria</taxon>
        <taxon>Alteromonadales</taxon>
        <taxon>Colwelliaceae</taxon>
        <taxon>Thalassotalea</taxon>
    </lineage>
</organism>
<keyword evidence="1" id="KW-1133">Transmembrane helix</keyword>
<evidence type="ECO:0000313" key="3">
    <source>
        <dbReference type="Proteomes" id="UP000307790"/>
    </source>
</evidence>
<dbReference type="InterPro" id="IPR021318">
    <property type="entry name" value="DUF2919"/>
</dbReference>
<keyword evidence="1" id="KW-0812">Transmembrane</keyword>
<gene>
    <name evidence="2" type="ORF">FE810_00615</name>
</gene>
<dbReference type="AlphaFoldDB" id="A0A5R9IVT6"/>